<dbReference type="Pfam" id="PF03932">
    <property type="entry name" value="CutC"/>
    <property type="match status" value="1"/>
</dbReference>
<dbReference type="PANTHER" id="PTHR12598:SF0">
    <property type="entry name" value="COPPER HOMEOSTASIS PROTEIN CUTC HOMOLOG"/>
    <property type="match status" value="1"/>
</dbReference>
<evidence type="ECO:0000313" key="4">
    <source>
        <dbReference type="Proteomes" id="UP001597521"/>
    </source>
</evidence>
<protein>
    <recommendedName>
        <fullName evidence="2">PF03932 family protein CutC</fullName>
    </recommendedName>
</protein>
<dbReference type="PANTHER" id="PTHR12598">
    <property type="entry name" value="COPPER HOMEOSTASIS PROTEIN CUTC"/>
    <property type="match status" value="1"/>
</dbReference>
<dbReference type="RefSeq" id="WP_386833246.1">
    <property type="nucleotide sequence ID" value="NZ_JBHUNP010000001.1"/>
</dbReference>
<gene>
    <name evidence="2" type="primary">cutC</name>
    <name evidence="3" type="ORF">ACFSX5_10185</name>
</gene>
<evidence type="ECO:0000313" key="3">
    <source>
        <dbReference type="EMBL" id="MFD2648158.1"/>
    </source>
</evidence>
<accession>A0ABW5QKF6</accession>
<evidence type="ECO:0000256" key="1">
    <source>
        <dbReference type="ARBA" id="ARBA00007768"/>
    </source>
</evidence>
<dbReference type="Proteomes" id="UP001597521">
    <property type="component" value="Unassembled WGS sequence"/>
</dbReference>
<evidence type="ECO:0000256" key="2">
    <source>
        <dbReference type="HAMAP-Rule" id="MF_00795"/>
    </source>
</evidence>
<keyword evidence="2" id="KW-0963">Cytoplasm</keyword>
<comment type="caution">
    <text evidence="2">Once thought to be involved in copper homeostasis, experiments in E.coli have shown this is not the case.</text>
</comment>
<comment type="similarity">
    <text evidence="1 2">Belongs to the CutC family.</text>
</comment>
<dbReference type="InterPro" id="IPR005627">
    <property type="entry name" value="CutC-like"/>
</dbReference>
<dbReference type="Gene3D" id="3.20.20.380">
    <property type="entry name" value="Copper homeostasis (CutC) domain"/>
    <property type="match status" value="1"/>
</dbReference>
<comment type="caution">
    <text evidence="3">The sequence shown here is derived from an EMBL/GenBank/DDBJ whole genome shotgun (WGS) entry which is preliminary data.</text>
</comment>
<name>A0ABW5QKF6_9HYPH</name>
<comment type="subcellular location">
    <subcellularLocation>
        <location evidence="2">Cytoplasm</location>
    </subcellularLocation>
</comment>
<dbReference type="SUPFAM" id="SSF110395">
    <property type="entry name" value="CutC-like"/>
    <property type="match status" value="1"/>
</dbReference>
<keyword evidence="4" id="KW-1185">Reference proteome</keyword>
<dbReference type="InterPro" id="IPR036822">
    <property type="entry name" value="CutC-like_dom_sf"/>
</dbReference>
<proteinExistence type="inferred from homology"/>
<reference evidence="4" key="1">
    <citation type="journal article" date="2019" name="Int. J. Syst. Evol. Microbiol.">
        <title>The Global Catalogue of Microorganisms (GCM) 10K type strain sequencing project: providing services to taxonomists for standard genome sequencing and annotation.</title>
        <authorList>
            <consortium name="The Broad Institute Genomics Platform"/>
            <consortium name="The Broad Institute Genome Sequencing Center for Infectious Disease"/>
            <person name="Wu L."/>
            <person name="Ma J."/>
        </authorList>
    </citation>
    <scope>NUCLEOTIDE SEQUENCE [LARGE SCALE GENOMIC DNA]</scope>
    <source>
        <strain evidence="4">CCM 7427</strain>
    </source>
</reference>
<dbReference type="EMBL" id="JBHUNP010000001">
    <property type="protein sequence ID" value="MFD2648158.1"/>
    <property type="molecule type" value="Genomic_DNA"/>
</dbReference>
<sequence length="252" mass="26935">MAQQHPFKIEICVEGVDGLVAAQEAGADRVELCASLLEGGITPSLGVVKTALAVATIPFHVIVRPRGGDFLYSALEFQSMLEDVKALRELGVAGVVIGCLTADGRMDEERMKALVEAARPLKVTCHRAFDMTADFREAVEALVRCGVDRVLTSGQRDTAEEGVDILKATAEAAAGRIVVMACGGLNEDNIARLRRESGCDEMHFAALTTVGSAMQYRNPNVGMGGTAIEREYELTLTDREAVRRTIAAARAA</sequence>
<organism evidence="3 4">
    <name type="scientific">Devosia albogilva</name>
    <dbReference type="NCBI Taxonomy" id="429726"/>
    <lineage>
        <taxon>Bacteria</taxon>
        <taxon>Pseudomonadati</taxon>
        <taxon>Pseudomonadota</taxon>
        <taxon>Alphaproteobacteria</taxon>
        <taxon>Hyphomicrobiales</taxon>
        <taxon>Devosiaceae</taxon>
        <taxon>Devosia</taxon>
    </lineage>
</organism>
<dbReference type="HAMAP" id="MF_00795">
    <property type="entry name" value="CutC"/>
    <property type="match status" value="1"/>
</dbReference>